<dbReference type="EC" id="3.6.1.66" evidence="11"/>
<evidence type="ECO:0000256" key="10">
    <source>
        <dbReference type="ARBA" id="ARBA00052017"/>
    </source>
</evidence>
<dbReference type="GO" id="GO:0000166">
    <property type="term" value="F:nucleotide binding"/>
    <property type="evidence" value="ECO:0007669"/>
    <property type="project" value="UniProtKB-KW"/>
</dbReference>
<evidence type="ECO:0000256" key="16">
    <source>
        <dbReference type="ARBA" id="ARBA00083635"/>
    </source>
</evidence>
<dbReference type="GO" id="GO:0036220">
    <property type="term" value="F:ITP diphosphatase activity"/>
    <property type="evidence" value="ECO:0007669"/>
    <property type="project" value="UniProtKB-EC"/>
</dbReference>
<evidence type="ECO:0000256" key="7">
    <source>
        <dbReference type="ARBA" id="ARBA00022842"/>
    </source>
</evidence>
<evidence type="ECO:0000313" key="17">
    <source>
        <dbReference type="EMBL" id="SVC41447.1"/>
    </source>
</evidence>
<evidence type="ECO:0000256" key="1">
    <source>
        <dbReference type="ARBA" id="ARBA00001946"/>
    </source>
</evidence>
<feature type="non-terminal residue" evidence="17">
    <location>
        <position position="169"/>
    </location>
</feature>
<comment type="similarity">
    <text evidence="2">Belongs to the HAM1 NTPase family.</text>
</comment>
<comment type="catalytic activity">
    <reaction evidence="10">
        <text>XTP + H2O = XMP + diphosphate + H(+)</text>
        <dbReference type="Rhea" id="RHEA:28610"/>
        <dbReference type="ChEBI" id="CHEBI:15377"/>
        <dbReference type="ChEBI" id="CHEBI:15378"/>
        <dbReference type="ChEBI" id="CHEBI:33019"/>
        <dbReference type="ChEBI" id="CHEBI:57464"/>
        <dbReference type="ChEBI" id="CHEBI:61314"/>
        <dbReference type="EC" id="3.6.1.66"/>
    </reaction>
</comment>
<dbReference type="EMBL" id="UINC01089941">
    <property type="protein sequence ID" value="SVC41447.1"/>
    <property type="molecule type" value="Genomic_DNA"/>
</dbReference>
<dbReference type="GO" id="GO:0046872">
    <property type="term" value="F:metal ion binding"/>
    <property type="evidence" value="ECO:0007669"/>
    <property type="project" value="UniProtKB-KW"/>
</dbReference>
<comment type="catalytic activity">
    <reaction evidence="9">
        <text>dITP + H2O = dIMP + diphosphate + H(+)</text>
        <dbReference type="Rhea" id="RHEA:28342"/>
        <dbReference type="ChEBI" id="CHEBI:15377"/>
        <dbReference type="ChEBI" id="CHEBI:15378"/>
        <dbReference type="ChEBI" id="CHEBI:33019"/>
        <dbReference type="ChEBI" id="CHEBI:61194"/>
        <dbReference type="ChEBI" id="CHEBI:61382"/>
        <dbReference type="EC" id="3.6.1.66"/>
    </reaction>
</comment>
<organism evidence="17">
    <name type="scientific">marine metagenome</name>
    <dbReference type="NCBI Taxonomy" id="408172"/>
    <lineage>
        <taxon>unclassified sequences</taxon>
        <taxon>metagenomes</taxon>
        <taxon>ecological metagenomes</taxon>
    </lineage>
</organism>
<dbReference type="InterPro" id="IPR002637">
    <property type="entry name" value="RdgB/HAM1"/>
</dbReference>
<evidence type="ECO:0000256" key="14">
    <source>
        <dbReference type="ARBA" id="ARBA00078805"/>
    </source>
</evidence>
<keyword evidence="4" id="KW-0479">Metal-binding</keyword>
<dbReference type="AlphaFoldDB" id="A0A382M1A7"/>
<comment type="cofactor">
    <cofactor evidence="1">
        <name>Mg(2+)</name>
        <dbReference type="ChEBI" id="CHEBI:18420"/>
    </cofactor>
</comment>
<dbReference type="Gene3D" id="3.90.950.10">
    <property type="match status" value="1"/>
</dbReference>
<dbReference type="GO" id="GO:0005829">
    <property type="term" value="C:cytosol"/>
    <property type="evidence" value="ECO:0007669"/>
    <property type="project" value="TreeGrafter"/>
</dbReference>
<evidence type="ECO:0000256" key="3">
    <source>
        <dbReference type="ARBA" id="ARBA00011738"/>
    </source>
</evidence>
<dbReference type="GO" id="GO:0009117">
    <property type="term" value="P:nucleotide metabolic process"/>
    <property type="evidence" value="ECO:0007669"/>
    <property type="project" value="UniProtKB-KW"/>
</dbReference>
<dbReference type="PANTHER" id="PTHR11067:SF9">
    <property type="entry name" value="INOSINE TRIPHOSPHATE PYROPHOSPHATASE"/>
    <property type="match status" value="1"/>
</dbReference>
<dbReference type="Pfam" id="PF01725">
    <property type="entry name" value="Ham1p_like"/>
    <property type="match status" value="1"/>
</dbReference>
<gene>
    <name evidence="17" type="ORF">METZ01_LOCUS294301</name>
</gene>
<accession>A0A382M1A7</accession>
<keyword evidence="7" id="KW-0460">Magnesium</keyword>
<evidence type="ECO:0000256" key="2">
    <source>
        <dbReference type="ARBA" id="ARBA00008023"/>
    </source>
</evidence>
<evidence type="ECO:0000256" key="13">
    <source>
        <dbReference type="ARBA" id="ARBA00075987"/>
    </source>
</evidence>
<name>A0A382M1A7_9ZZZZ</name>
<evidence type="ECO:0000256" key="6">
    <source>
        <dbReference type="ARBA" id="ARBA00022801"/>
    </source>
</evidence>
<dbReference type="PANTHER" id="PTHR11067">
    <property type="entry name" value="INOSINE TRIPHOSPHATE PYROPHOSPHATASE/HAM1 PROTEIN"/>
    <property type="match status" value="1"/>
</dbReference>
<evidence type="ECO:0000256" key="11">
    <source>
        <dbReference type="ARBA" id="ARBA00066468"/>
    </source>
</evidence>
<sequence>MIMKVVIATHNKDKLKELKKGLSNLDIELLDLSSFPDIGEIIEDGETLQENALIKAREVYKLTGVPAIADDTGLEVDALDGEPGVYTARFAGENCSYLDNVNKMLKVMKNIKNSDRSAIFKTVMAFVDDKTELFSIGEVKGMIASEKKGLGGFGYDSIFYVVNEGKTFA</sequence>
<evidence type="ECO:0000256" key="4">
    <source>
        <dbReference type="ARBA" id="ARBA00022723"/>
    </source>
</evidence>
<dbReference type="SUPFAM" id="SSF52972">
    <property type="entry name" value="ITPase-like"/>
    <property type="match status" value="1"/>
</dbReference>
<evidence type="ECO:0000256" key="9">
    <source>
        <dbReference type="ARBA" id="ARBA00051875"/>
    </source>
</evidence>
<dbReference type="CDD" id="cd00515">
    <property type="entry name" value="HAM1"/>
    <property type="match status" value="1"/>
</dbReference>
<dbReference type="FunFam" id="3.90.950.10:FF:000001">
    <property type="entry name" value="dITP/XTP pyrophosphatase"/>
    <property type="match status" value="1"/>
</dbReference>
<keyword evidence="8" id="KW-0546">Nucleotide metabolism</keyword>
<protein>
    <recommendedName>
        <fullName evidence="12">dITP/XTP pyrophosphatase</fullName>
        <ecNumber evidence="11">3.6.1.66</ecNumber>
    </recommendedName>
    <alternativeName>
        <fullName evidence="13">Non-canonical purine NTP pyrophosphatase</fullName>
    </alternativeName>
    <alternativeName>
        <fullName evidence="14">Non-standard purine NTP pyrophosphatase</fullName>
    </alternativeName>
    <alternativeName>
        <fullName evidence="16">Nucleoside-triphosphate diphosphatase</fullName>
    </alternativeName>
    <alternativeName>
        <fullName evidence="15">Nucleoside-triphosphate pyrophosphatase</fullName>
    </alternativeName>
</protein>
<dbReference type="NCBIfam" id="TIGR00042">
    <property type="entry name" value="RdgB/HAM1 family non-canonical purine NTP pyrophosphatase"/>
    <property type="match status" value="1"/>
</dbReference>
<evidence type="ECO:0000256" key="12">
    <source>
        <dbReference type="ARBA" id="ARBA00071289"/>
    </source>
</evidence>
<comment type="subunit">
    <text evidence="3">Homodimer.</text>
</comment>
<evidence type="ECO:0000256" key="5">
    <source>
        <dbReference type="ARBA" id="ARBA00022741"/>
    </source>
</evidence>
<keyword evidence="6" id="KW-0378">Hydrolase</keyword>
<dbReference type="GO" id="GO:0035870">
    <property type="term" value="F:dITP diphosphatase activity"/>
    <property type="evidence" value="ECO:0007669"/>
    <property type="project" value="UniProtKB-ARBA"/>
</dbReference>
<proteinExistence type="inferred from homology"/>
<evidence type="ECO:0000256" key="8">
    <source>
        <dbReference type="ARBA" id="ARBA00023080"/>
    </source>
</evidence>
<dbReference type="GO" id="GO:0036222">
    <property type="term" value="F:XTP diphosphatase activity"/>
    <property type="evidence" value="ECO:0007669"/>
    <property type="project" value="UniProtKB-ARBA"/>
</dbReference>
<keyword evidence="5" id="KW-0547">Nucleotide-binding</keyword>
<reference evidence="17" key="1">
    <citation type="submission" date="2018-05" db="EMBL/GenBank/DDBJ databases">
        <authorList>
            <person name="Lanie J.A."/>
            <person name="Ng W.-L."/>
            <person name="Kazmierczak K.M."/>
            <person name="Andrzejewski T.M."/>
            <person name="Davidsen T.M."/>
            <person name="Wayne K.J."/>
            <person name="Tettelin H."/>
            <person name="Glass J.I."/>
            <person name="Rusch D."/>
            <person name="Podicherti R."/>
            <person name="Tsui H.-C.T."/>
            <person name="Winkler M.E."/>
        </authorList>
    </citation>
    <scope>NUCLEOTIDE SEQUENCE</scope>
</reference>
<dbReference type="GO" id="GO:0009146">
    <property type="term" value="P:purine nucleoside triphosphate catabolic process"/>
    <property type="evidence" value="ECO:0007669"/>
    <property type="project" value="UniProtKB-ARBA"/>
</dbReference>
<evidence type="ECO:0000256" key="15">
    <source>
        <dbReference type="ARBA" id="ARBA00083186"/>
    </source>
</evidence>
<dbReference type="InterPro" id="IPR029001">
    <property type="entry name" value="ITPase-like_fam"/>
</dbReference>